<protein>
    <recommendedName>
        <fullName evidence="4">HTH tetR-type domain-containing protein</fullName>
    </recommendedName>
</protein>
<name>A0ABN2S9G7_9PSEU</name>
<sequence>MAEEPRPALGRRRRRLSDEETEKRMVDAAMALVNRTGLTVGLDHISFEDVIRDAGVARSAVYRRWPYKDLFFSDLLKALAGAAVPARMPDDEGMRVIRDVALDHFGWFATPQTRHDLWSELLRHAALAEFEAIHRSTDWRTYLALHATFESLADGELRDEVQQALARSEQGFVARIAKAYEHLAGLLGYRLRPELDATFETVARLVNATMRGLVITALSTPEVAAQRVRANPFGVSAKSDWSLPALGIASTVFAFLEPDPSVEWDDERIAAVHAELSSE</sequence>
<evidence type="ECO:0000259" key="4">
    <source>
        <dbReference type="PROSITE" id="PS50977"/>
    </source>
</evidence>
<keyword evidence="6" id="KW-1185">Reference proteome</keyword>
<feature type="DNA-binding region" description="H-T-H motif" evidence="2">
    <location>
        <begin position="46"/>
        <end position="65"/>
    </location>
</feature>
<dbReference type="PROSITE" id="PS50977">
    <property type="entry name" value="HTH_TETR_2"/>
    <property type="match status" value="1"/>
</dbReference>
<evidence type="ECO:0000313" key="6">
    <source>
        <dbReference type="Proteomes" id="UP001501116"/>
    </source>
</evidence>
<dbReference type="InterPro" id="IPR009057">
    <property type="entry name" value="Homeodomain-like_sf"/>
</dbReference>
<proteinExistence type="predicted"/>
<feature type="domain" description="HTH tetR-type" evidence="4">
    <location>
        <begin position="19"/>
        <end position="83"/>
    </location>
</feature>
<evidence type="ECO:0000256" key="1">
    <source>
        <dbReference type="ARBA" id="ARBA00023125"/>
    </source>
</evidence>
<gene>
    <name evidence="5" type="ORF">GCM10009754_69660</name>
</gene>
<dbReference type="Gene3D" id="1.10.357.10">
    <property type="entry name" value="Tetracycline Repressor, domain 2"/>
    <property type="match status" value="1"/>
</dbReference>
<dbReference type="SUPFAM" id="SSF46689">
    <property type="entry name" value="Homeodomain-like"/>
    <property type="match status" value="1"/>
</dbReference>
<accession>A0ABN2S9G7</accession>
<dbReference type="EMBL" id="BAAANN010000037">
    <property type="protein sequence ID" value="GAA1982757.1"/>
    <property type="molecule type" value="Genomic_DNA"/>
</dbReference>
<reference evidence="5 6" key="1">
    <citation type="journal article" date="2019" name="Int. J. Syst. Evol. Microbiol.">
        <title>The Global Catalogue of Microorganisms (GCM) 10K type strain sequencing project: providing services to taxonomists for standard genome sequencing and annotation.</title>
        <authorList>
            <consortium name="The Broad Institute Genomics Platform"/>
            <consortium name="The Broad Institute Genome Sequencing Center for Infectious Disease"/>
            <person name="Wu L."/>
            <person name="Ma J."/>
        </authorList>
    </citation>
    <scope>NUCLEOTIDE SEQUENCE [LARGE SCALE GENOMIC DNA]</scope>
    <source>
        <strain evidence="5 6">JCM 14545</strain>
    </source>
</reference>
<evidence type="ECO:0000313" key="5">
    <source>
        <dbReference type="EMBL" id="GAA1982757.1"/>
    </source>
</evidence>
<comment type="caution">
    <text evidence="5">The sequence shown here is derived from an EMBL/GenBank/DDBJ whole genome shotgun (WGS) entry which is preliminary data.</text>
</comment>
<dbReference type="InterPro" id="IPR001647">
    <property type="entry name" value="HTH_TetR"/>
</dbReference>
<organism evidence="5 6">
    <name type="scientific">Amycolatopsis minnesotensis</name>
    <dbReference type="NCBI Taxonomy" id="337894"/>
    <lineage>
        <taxon>Bacteria</taxon>
        <taxon>Bacillati</taxon>
        <taxon>Actinomycetota</taxon>
        <taxon>Actinomycetes</taxon>
        <taxon>Pseudonocardiales</taxon>
        <taxon>Pseudonocardiaceae</taxon>
        <taxon>Amycolatopsis</taxon>
    </lineage>
</organism>
<keyword evidence="1 2" id="KW-0238">DNA-binding</keyword>
<evidence type="ECO:0000256" key="2">
    <source>
        <dbReference type="PROSITE-ProRule" id="PRU00335"/>
    </source>
</evidence>
<feature type="region of interest" description="Disordered" evidence="3">
    <location>
        <begin position="1"/>
        <end position="21"/>
    </location>
</feature>
<dbReference type="Proteomes" id="UP001501116">
    <property type="component" value="Unassembled WGS sequence"/>
</dbReference>
<evidence type="ECO:0000256" key="3">
    <source>
        <dbReference type="SAM" id="MobiDB-lite"/>
    </source>
</evidence>
<dbReference type="RefSeq" id="WP_344428892.1">
    <property type="nucleotide sequence ID" value="NZ_BAAANN010000037.1"/>
</dbReference>